<gene>
    <name evidence="2" type="ORF">CSSPJE1EN1_LOCUS17259</name>
</gene>
<keyword evidence="3" id="KW-1185">Reference proteome</keyword>
<evidence type="ECO:0000313" key="3">
    <source>
        <dbReference type="Proteomes" id="UP001497444"/>
    </source>
</evidence>
<evidence type="ECO:0008006" key="4">
    <source>
        <dbReference type="Google" id="ProtNLM"/>
    </source>
</evidence>
<feature type="signal peptide" evidence="1">
    <location>
        <begin position="1"/>
        <end position="20"/>
    </location>
</feature>
<dbReference type="EMBL" id="OZ020099">
    <property type="protein sequence ID" value="CAK9271781.1"/>
    <property type="molecule type" value="Genomic_DNA"/>
</dbReference>
<keyword evidence="1" id="KW-0732">Signal</keyword>
<protein>
    <recommendedName>
        <fullName evidence="4">Secreted protein</fullName>
    </recommendedName>
</protein>
<proteinExistence type="predicted"/>
<name>A0ABP0X189_9BRYO</name>
<dbReference type="Proteomes" id="UP001497444">
    <property type="component" value="Chromosome 4"/>
</dbReference>
<organism evidence="2 3">
    <name type="scientific">Sphagnum jensenii</name>
    <dbReference type="NCBI Taxonomy" id="128206"/>
    <lineage>
        <taxon>Eukaryota</taxon>
        <taxon>Viridiplantae</taxon>
        <taxon>Streptophyta</taxon>
        <taxon>Embryophyta</taxon>
        <taxon>Bryophyta</taxon>
        <taxon>Sphagnophytina</taxon>
        <taxon>Sphagnopsida</taxon>
        <taxon>Sphagnales</taxon>
        <taxon>Sphagnaceae</taxon>
        <taxon>Sphagnum</taxon>
    </lineage>
</organism>
<accession>A0ABP0X189</accession>
<reference evidence="2" key="1">
    <citation type="submission" date="2024-02" db="EMBL/GenBank/DDBJ databases">
        <authorList>
            <consortium name="ELIXIR-Norway"/>
            <consortium name="Elixir Norway"/>
        </authorList>
    </citation>
    <scope>NUCLEOTIDE SEQUENCE</scope>
</reference>
<evidence type="ECO:0000256" key="1">
    <source>
        <dbReference type="SAM" id="SignalP"/>
    </source>
</evidence>
<feature type="chain" id="PRO_5045744773" description="Secreted protein" evidence="1">
    <location>
        <begin position="21"/>
        <end position="84"/>
    </location>
</feature>
<sequence>MASLSSLLRLLLVTQDSCLSRSWGRIKDQTIEALYIGSSLDRKTICVSSSSSSCERITNFFIEDVGDDPLSDDDDDDLVYLRRR</sequence>
<evidence type="ECO:0000313" key="2">
    <source>
        <dbReference type="EMBL" id="CAK9271781.1"/>
    </source>
</evidence>